<comment type="caution">
    <text evidence="2">The sequence shown here is derived from an EMBL/GenBank/DDBJ whole genome shotgun (WGS) entry which is preliminary data.</text>
</comment>
<dbReference type="EMBL" id="MNUK01000029">
    <property type="protein sequence ID" value="OIN92008.1"/>
    <property type="molecule type" value="Genomic_DNA"/>
</dbReference>
<name>A0A1J4RY29_9BACT</name>
<dbReference type="SUPFAM" id="SSF54913">
    <property type="entry name" value="GlnB-like"/>
    <property type="match status" value="1"/>
</dbReference>
<dbReference type="Proteomes" id="UP000182345">
    <property type="component" value="Unassembled WGS sequence"/>
</dbReference>
<dbReference type="PANTHER" id="PTHR23419:SF8">
    <property type="entry name" value="FI09726P"/>
    <property type="match status" value="1"/>
</dbReference>
<feature type="non-terminal residue" evidence="2">
    <location>
        <position position="92"/>
    </location>
</feature>
<dbReference type="InterPro" id="IPR004323">
    <property type="entry name" value="Ion_tolerance_CutA"/>
</dbReference>
<organism evidence="2 3">
    <name type="scientific">Candidatus Collierbacteria bacterium CG1_02_44_10</name>
    <dbReference type="NCBI Taxonomy" id="1805087"/>
    <lineage>
        <taxon>Bacteria</taxon>
        <taxon>Candidatus Collieribacteriota</taxon>
    </lineage>
</organism>
<evidence type="ECO:0000256" key="1">
    <source>
        <dbReference type="ARBA" id="ARBA00010169"/>
    </source>
</evidence>
<dbReference type="PANTHER" id="PTHR23419">
    <property type="entry name" value="DIVALENT CATION TOLERANCE CUTA-RELATED"/>
    <property type="match status" value="1"/>
</dbReference>
<evidence type="ECO:0008006" key="4">
    <source>
        <dbReference type="Google" id="ProtNLM"/>
    </source>
</evidence>
<accession>A0A1J4RY29</accession>
<dbReference type="GO" id="GO:0010038">
    <property type="term" value="P:response to metal ion"/>
    <property type="evidence" value="ECO:0007669"/>
    <property type="project" value="InterPro"/>
</dbReference>
<protein>
    <recommendedName>
        <fullName evidence="4">Divalent-cation tolerance protein CutA</fullName>
    </recommendedName>
</protein>
<dbReference type="InterPro" id="IPR011322">
    <property type="entry name" value="N-reg_PII-like_a/b"/>
</dbReference>
<comment type="similarity">
    <text evidence="1">Belongs to the CutA family.</text>
</comment>
<dbReference type="GO" id="GO:0005507">
    <property type="term" value="F:copper ion binding"/>
    <property type="evidence" value="ECO:0007669"/>
    <property type="project" value="TreeGrafter"/>
</dbReference>
<evidence type="ECO:0000313" key="3">
    <source>
        <dbReference type="Proteomes" id="UP000182345"/>
    </source>
</evidence>
<gene>
    <name evidence="2" type="ORF">AUJ42_01070</name>
</gene>
<sequence length="92" mass="10861">MSLAVLLMTYPNDGRNLQRLIAAILKQGLAKCINRVNYMKSYYLREGKIKREEEKLLLIKTTDDKKERLIAFIKKQHPYEVPELIWLQPESV</sequence>
<dbReference type="AlphaFoldDB" id="A0A1J4RY29"/>
<reference evidence="2 3" key="1">
    <citation type="journal article" date="2016" name="Environ. Microbiol.">
        <title>Genomic resolution of a cold subsurface aquifer community provides metabolic insights for novel microbes adapted to high CO concentrations.</title>
        <authorList>
            <person name="Probst A.J."/>
            <person name="Castelle C.J."/>
            <person name="Singh A."/>
            <person name="Brown C.T."/>
            <person name="Anantharaman K."/>
            <person name="Sharon I."/>
            <person name="Hug L.A."/>
            <person name="Burstein D."/>
            <person name="Emerson J.B."/>
            <person name="Thomas B.C."/>
            <person name="Banfield J.F."/>
        </authorList>
    </citation>
    <scope>NUCLEOTIDE SEQUENCE [LARGE SCALE GENOMIC DNA]</scope>
    <source>
        <strain evidence="2">CG1_02_44_10</strain>
    </source>
</reference>
<proteinExistence type="inferred from homology"/>
<evidence type="ECO:0000313" key="2">
    <source>
        <dbReference type="EMBL" id="OIN92008.1"/>
    </source>
</evidence>
<dbReference type="Pfam" id="PF03091">
    <property type="entry name" value="CutA1"/>
    <property type="match status" value="1"/>
</dbReference>
<dbReference type="Gene3D" id="3.30.70.120">
    <property type="match status" value="1"/>
</dbReference>
<dbReference type="InterPro" id="IPR015867">
    <property type="entry name" value="N-reg_PII/ATP_PRibTrfase_C"/>
</dbReference>